<dbReference type="Pfam" id="PF01166">
    <property type="entry name" value="TSC22"/>
    <property type="match status" value="1"/>
</dbReference>
<dbReference type="GO" id="GO:0005634">
    <property type="term" value="C:nucleus"/>
    <property type="evidence" value="ECO:0007669"/>
    <property type="project" value="UniProtKB-SubCell"/>
</dbReference>
<dbReference type="EMBL" id="JAPTSV010000005">
    <property type="protein sequence ID" value="KAJ1527997.1"/>
    <property type="molecule type" value="Genomic_DNA"/>
</dbReference>
<evidence type="ECO:0000256" key="5">
    <source>
        <dbReference type="ARBA" id="ARBA00023015"/>
    </source>
</evidence>
<feature type="coiled-coil region" evidence="8">
    <location>
        <begin position="417"/>
        <end position="451"/>
    </location>
</feature>
<feature type="compositionally biased region" description="Polar residues" evidence="9">
    <location>
        <begin position="31"/>
        <end position="40"/>
    </location>
</feature>
<reference evidence="10" key="1">
    <citation type="submission" date="2022-12" db="EMBL/GenBank/DDBJ databases">
        <title>Chromosome-level genome assembly of the bean flower thrips Megalurothrips usitatus.</title>
        <authorList>
            <person name="Ma L."/>
            <person name="Liu Q."/>
            <person name="Li H."/>
            <person name="Cai W."/>
        </authorList>
    </citation>
    <scope>NUCLEOTIDE SEQUENCE</scope>
    <source>
        <strain evidence="10">Cailab_2022a</strain>
    </source>
</reference>
<keyword evidence="5" id="KW-0805">Transcription regulation</keyword>
<dbReference type="InterPro" id="IPR047862">
    <property type="entry name" value="TSC22/BUN_CS"/>
</dbReference>
<dbReference type="PROSITE" id="PS01289">
    <property type="entry name" value="TSC22"/>
    <property type="match status" value="1"/>
</dbReference>
<evidence type="ECO:0000256" key="7">
    <source>
        <dbReference type="ARBA" id="ARBA00023242"/>
    </source>
</evidence>
<evidence type="ECO:0000313" key="10">
    <source>
        <dbReference type="EMBL" id="KAJ1527997.1"/>
    </source>
</evidence>
<dbReference type="GO" id="GO:0043066">
    <property type="term" value="P:negative regulation of apoptotic process"/>
    <property type="evidence" value="ECO:0007669"/>
    <property type="project" value="TreeGrafter"/>
</dbReference>
<dbReference type="PANTHER" id="PTHR46745">
    <property type="entry name" value="TSC22 DOMAIN FAMILY PROTEIN 1"/>
    <property type="match status" value="1"/>
</dbReference>
<gene>
    <name evidence="10" type="ORF">ONE63_007925</name>
</gene>
<feature type="compositionally biased region" description="Low complexity" evidence="9">
    <location>
        <begin position="469"/>
        <end position="499"/>
    </location>
</feature>
<dbReference type="PANTHER" id="PTHR46745:SF1">
    <property type="entry name" value="TSC22 DOMAIN FAMILY PROTEIN 1"/>
    <property type="match status" value="1"/>
</dbReference>
<keyword evidence="8" id="KW-0175">Coiled coil</keyword>
<evidence type="ECO:0000256" key="8">
    <source>
        <dbReference type="SAM" id="Coils"/>
    </source>
</evidence>
<comment type="similarity">
    <text evidence="3">Belongs to the TSC-22/Dip/Bun family.</text>
</comment>
<evidence type="ECO:0000313" key="11">
    <source>
        <dbReference type="Proteomes" id="UP001075354"/>
    </source>
</evidence>
<feature type="compositionally biased region" description="Polar residues" evidence="9">
    <location>
        <begin position="292"/>
        <end position="321"/>
    </location>
</feature>
<organism evidence="10 11">
    <name type="scientific">Megalurothrips usitatus</name>
    <name type="common">bean blossom thrips</name>
    <dbReference type="NCBI Taxonomy" id="439358"/>
    <lineage>
        <taxon>Eukaryota</taxon>
        <taxon>Metazoa</taxon>
        <taxon>Ecdysozoa</taxon>
        <taxon>Arthropoda</taxon>
        <taxon>Hexapoda</taxon>
        <taxon>Insecta</taxon>
        <taxon>Pterygota</taxon>
        <taxon>Neoptera</taxon>
        <taxon>Paraneoptera</taxon>
        <taxon>Thysanoptera</taxon>
        <taxon>Terebrantia</taxon>
        <taxon>Thripoidea</taxon>
        <taxon>Thripidae</taxon>
        <taxon>Megalurothrips</taxon>
    </lineage>
</organism>
<dbReference type="InterPro" id="IPR000580">
    <property type="entry name" value="TSC22/Bun"/>
</dbReference>
<comment type="subcellular location">
    <subcellularLocation>
        <location evidence="2">Cytoplasm</location>
    </subcellularLocation>
    <subcellularLocation>
        <location evidence="1">Nucleus</location>
    </subcellularLocation>
</comment>
<dbReference type="SUPFAM" id="SSF58026">
    <property type="entry name" value="Delta-sleep-inducing peptide immunoreactive peptide"/>
    <property type="match status" value="1"/>
</dbReference>
<dbReference type="GO" id="GO:0006357">
    <property type="term" value="P:regulation of transcription by RNA polymerase II"/>
    <property type="evidence" value="ECO:0007669"/>
    <property type="project" value="InterPro"/>
</dbReference>
<feature type="compositionally biased region" description="Polar residues" evidence="9">
    <location>
        <begin position="200"/>
        <end position="209"/>
    </location>
</feature>
<feature type="compositionally biased region" description="Polar residues" evidence="9">
    <location>
        <begin position="458"/>
        <end position="468"/>
    </location>
</feature>
<feature type="compositionally biased region" description="Low complexity" evidence="9">
    <location>
        <begin position="210"/>
        <end position="250"/>
    </location>
</feature>
<accession>A0AAV7XRN6</accession>
<evidence type="ECO:0000256" key="9">
    <source>
        <dbReference type="SAM" id="MobiDB-lite"/>
    </source>
</evidence>
<evidence type="ECO:0000256" key="1">
    <source>
        <dbReference type="ARBA" id="ARBA00004123"/>
    </source>
</evidence>
<dbReference type="Gene3D" id="1.20.5.490">
    <property type="entry name" value="Single helix bin"/>
    <property type="match status" value="1"/>
</dbReference>
<keyword evidence="6" id="KW-0804">Transcription</keyword>
<dbReference type="AlphaFoldDB" id="A0AAV7XRN6"/>
<dbReference type="FunFam" id="1.20.5.490:FF:000002">
    <property type="entry name" value="TSC22 domain family, member 1"/>
    <property type="match status" value="1"/>
</dbReference>
<feature type="region of interest" description="Disordered" evidence="9">
    <location>
        <begin position="344"/>
        <end position="363"/>
    </location>
</feature>
<evidence type="ECO:0000256" key="6">
    <source>
        <dbReference type="ARBA" id="ARBA00023163"/>
    </source>
</evidence>
<keyword evidence="7" id="KW-0539">Nucleus</keyword>
<name>A0AAV7XRN6_9NEOP</name>
<evidence type="ECO:0000256" key="2">
    <source>
        <dbReference type="ARBA" id="ARBA00004496"/>
    </source>
</evidence>
<feature type="compositionally biased region" description="Low complexity" evidence="9">
    <location>
        <begin position="19"/>
        <end position="30"/>
    </location>
</feature>
<feature type="compositionally biased region" description="Polar residues" evidence="9">
    <location>
        <begin position="1"/>
        <end position="11"/>
    </location>
</feature>
<proteinExistence type="inferred from homology"/>
<sequence length="499" mass="52875">MADSMSHNPAQTKDKVRPGAAGATTGADDTITSVTVATRVSNDGGDDSADDLDDSRTDDISEVVDVDGSTSMSVSRLTDLETPSFSEESFSKEDVFFNTTTTALGCAPVIPTSSQYGLAIVANLEGDNPSTSSPVNCINSVSANDVHSQYYSPPQGSIIQPKVVTMQTQNQATGYPTQTSMTVTQTQNVNSTTHLPAMSQGASMPQQSIPQSMAQAQSLQAQSLQAQSLQAQLPPQQHQHQQHPHQQPLQMAGQALSQMQTLGQGQSLPQNLTSSSVPQPAPQQQQIPHQQLAGQSMPQMQTMAPAQSLPQGVPSQNVPQSTPHQQLTNQLPPLQTMAQVQNLPQSISQSSVPQPAPQQGQMGPANALLESLVEATNAVDDVAPGNTDDTESASGTNAVAIDNKIEQAMDLVKSHLMFAVREEVEVLKEKIAELMDRISQLELENSILKAHATQETLAQLNSSSGSNIQPQGQQGSVSQGQSQQTPPQSTQSTQHQNGS</sequence>
<dbReference type="CDD" id="cd21936">
    <property type="entry name" value="ZIP_TSC22D"/>
    <property type="match status" value="1"/>
</dbReference>
<evidence type="ECO:0000256" key="3">
    <source>
        <dbReference type="ARBA" id="ARBA00007908"/>
    </source>
</evidence>
<dbReference type="Proteomes" id="UP001075354">
    <property type="component" value="Chromosome 5"/>
</dbReference>
<evidence type="ECO:0008006" key="12">
    <source>
        <dbReference type="Google" id="ProtNLM"/>
    </source>
</evidence>
<feature type="region of interest" description="Disordered" evidence="9">
    <location>
        <begin position="458"/>
        <end position="499"/>
    </location>
</feature>
<dbReference type="GO" id="GO:0005829">
    <property type="term" value="C:cytosol"/>
    <property type="evidence" value="ECO:0007669"/>
    <property type="project" value="TreeGrafter"/>
</dbReference>
<evidence type="ECO:0000256" key="4">
    <source>
        <dbReference type="ARBA" id="ARBA00022490"/>
    </source>
</evidence>
<keyword evidence="11" id="KW-1185">Reference proteome</keyword>
<feature type="region of interest" description="Disordered" evidence="9">
    <location>
        <begin position="195"/>
        <end position="328"/>
    </location>
</feature>
<feature type="compositionally biased region" description="Acidic residues" evidence="9">
    <location>
        <begin position="44"/>
        <end position="53"/>
    </location>
</feature>
<dbReference type="GO" id="GO:0008284">
    <property type="term" value="P:positive regulation of cell population proliferation"/>
    <property type="evidence" value="ECO:0007669"/>
    <property type="project" value="TreeGrafter"/>
</dbReference>
<keyword evidence="4" id="KW-0963">Cytoplasm</keyword>
<feature type="compositionally biased region" description="Polar residues" evidence="9">
    <location>
        <begin position="255"/>
        <end position="277"/>
    </location>
</feature>
<comment type="caution">
    <text evidence="10">The sequence shown here is derived from an EMBL/GenBank/DDBJ whole genome shotgun (WGS) entry which is preliminary data.</text>
</comment>
<feature type="compositionally biased region" description="Low complexity" evidence="9">
    <location>
        <begin position="282"/>
        <end position="291"/>
    </location>
</feature>
<feature type="region of interest" description="Disordered" evidence="9">
    <location>
        <begin position="1"/>
        <end position="59"/>
    </location>
</feature>
<protein>
    <recommendedName>
        <fullName evidence="12">TSC22 domain family protein 1-like</fullName>
    </recommendedName>
</protein>